<sequence>MRTTIDLLQKYFSNSVLDAIASGGNPLFPCCIALRQFLSTVPVIRCSLFPTTAAKSYE</sequence>
<dbReference type="AlphaFoldDB" id="A0A9Q9SUF8"/>
<name>A0A9Q9SUF8_MOOP1</name>
<reference evidence="1" key="1">
    <citation type="journal article" date="2017" name="Proc. Natl. Acad. Sci. U.S.A.">
        <title>Comparative genomics uncovers the prolific and distinctive metabolic potential of the cyanobacterial genus Moorea.</title>
        <authorList>
            <person name="Leao T."/>
            <person name="Castelao G."/>
            <person name="Korobeynikov A."/>
            <person name="Monroe E.A."/>
            <person name="Podell S."/>
            <person name="Glukhov E."/>
            <person name="Allen E.E."/>
            <person name="Gerwick W.H."/>
            <person name="Gerwick L."/>
        </authorList>
    </citation>
    <scope>NUCLEOTIDE SEQUENCE</scope>
    <source>
        <strain evidence="1">JHB</strain>
    </source>
</reference>
<organism evidence="1">
    <name type="scientific">Moorena producens (strain JHB)</name>
    <dbReference type="NCBI Taxonomy" id="1454205"/>
    <lineage>
        <taxon>Bacteria</taxon>
        <taxon>Bacillati</taxon>
        <taxon>Cyanobacteriota</taxon>
        <taxon>Cyanophyceae</taxon>
        <taxon>Coleofasciculales</taxon>
        <taxon>Coleofasciculaceae</taxon>
        <taxon>Moorena</taxon>
    </lineage>
</organism>
<dbReference type="Proteomes" id="UP000176944">
    <property type="component" value="Chromosome"/>
</dbReference>
<accession>A0A9Q9SUF8</accession>
<protein>
    <submittedName>
        <fullName evidence="1">Uncharacterized protein</fullName>
    </submittedName>
</protein>
<dbReference type="EMBL" id="CP017708">
    <property type="protein sequence ID" value="WAN69825.1"/>
    <property type="molecule type" value="Genomic_DNA"/>
</dbReference>
<evidence type="ECO:0000313" key="1">
    <source>
        <dbReference type="EMBL" id="WAN69825.1"/>
    </source>
</evidence>
<gene>
    <name evidence="1" type="ORF">BJP36_37670</name>
</gene>
<reference evidence="1" key="2">
    <citation type="submission" date="2022-10" db="EMBL/GenBank/DDBJ databases">
        <authorList>
            <person name="Ngo T.-E."/>
        </authorList>
    </citation>
    <scope>NUCLEOTIDE SEQUENCE</scope>
    <source>
        <strain evidence="1">JHB</strain>
    </source>
</reference>
<proteinExistence type="predicted"/>